<dbReference type="Proteomes" id="UP000244093">
    <property type="component" value="Unassembled WGS sequence"/>
</dbReference>
<dbReference type="SUPFAM" id="SSF48150">
    <property type="entry name" value="DNA-glycosylase"/>
    <property type="match status" value="1"/>
</dbReference>
<evidence type="ECO:0008006" key="3">
    <source>
        <dbReference type="Google" id="ProtNLM"/>
    </source>
</evidence>
<sequence length="329" mass="37789">MSVKTYDIEVNTAALVKVAPVIRDVVANAGLDTFTDPRYYPSRDVDKELTLRYFIFMVAIDHRTSRYVPFEGYVNNEFYHGADLLYRLGMSKFNEDPGFFNPSNMANLTPDEVKAWLSADDGKGGRVTIWDPEVRADLLRDLGRKLKVLYGGSVSSLIESSGNHLKRGNGQGLVDKLKVFKAYSDPVEKKAYLFIKFIERRGLIQIEDPWNKEVPVDNHLTRIALRLGLVRVYGLLKKKLEHNEPFEWGEDVALRLTVRKAYKELHKIAGLDVFHLDDFLWMFGRKTCLRVNPKCKVLGRDACPLSNVCENIDVAERISEHNFLNTYYY</sequence>
<reference evidence="1 2" key="1">
    <citation type="journal article" date="2018" name="Syst. Appl. Microbiol.">
        <title>A new symbiotic nanoarchaeote (Candidatus Nanoclepta minutus) and its host (Zestosphaera tikiterensis gen. nov., sp. nov.) from a New Zealand hot spring.</title>
        <authorList>
            <person name="St John E."/>
            <person name="Liu Y."/>
            <person name="Podar M."/>
            <person name="Stott M.B."/>
            <person name="Meneghin J."/>
            <person name="Chen Z."/>
            <person name="Lagutin K."/>
            <person name="Mitchell K."/>
            <person name="Reysenbach A.L."/>
        </authorList>
    </citation>
    <scope>NUCLEOTIDE SEQUENCE [LARGE SCALE GENOMIC DNA]</scope>
    <source>
        <strain evidence="1">NZ3</strain>
    </source>
</reference>
<accession>A0A2R7Y804</accession>
<dbReference type="Gene3D" id="1.10.1670.10">
    <property type="entry name" value="Helix-hairpin-Helix base-excision DNA repair enzymes (C-terminal)"/>
    <property type="match status" value="1"/>
</dbReference>
<dbReference type="GO" id="GO:0003824">
    <property type="term" value="F:catalytic activity"/>
    <property type="evidence" value="ECO:0007669"/>
    <property type="project" value="InterPro"/>
</dbReference>
<organism evidence="1 2">
    <name type="scientific">Zestosphaera tikiterensis</name>
    <dbReference type="NCBI Taxonomy" id="1973259"/>
    <lineage>
        <taxon>Archaea</taxon>
        <taxon>Thermoproteota</taxon>
        <taxon>Thermoprotei</taxon>
        <taxon>Desulfurococcales</taxon>
        <taxon>Desulfurococcaceae</taxon>
        <taxon>Zestosphaera</taxon>
    </lineage>
</organism>
<comment type="caution">
    <text evidence="1">The sequence shown here is derived from an EMBL/GenBank/DDBJ whole genome shotgun (WGS) entry which is preliminary data.</text>
</comment>
<name>A0A2R7Y804_9CREN</name>
<dbReference type="InterPro" id="IPR023170">
    <property type="entry name" value="HhH_base_excis_C"/>
</dbReference>
<dbReference type="EMBL" id="NBVN01000002">
    <property type="protein sequence ID" value="PUA33449.1"/>
    <property type="molecule type" value="Genomic_DNA"/>
</dbReference>
<evidence type="ECO:0000313" key="1">
    <source>
        <dbReference type="EMBL" id="PUA33449.1"/>
    </source>
</evidence>
<dbReference type="InterPro" id="IPR011257">
    <property type="entry name" value="DNA_glycosylase"/>
</dbReference>
<protein>
    <recommendedName>
        <fullName evidence="3">Iron-sulfur cluster loop</fullName>
    </recommendedName>
</protein>
<dbReference type="AlphaFoldDB" id="A0A2R7Y804"/>
<proteinExistence type="predicted"/>
<evidence type="ECO:0000313" key="2">
    <source>
        <dbReference type="Proteomes" id="UP000244093"/>
    </source>
</evidence>
<dbReference type="GO" id="GO:0006281">
    <property type="term" value="P:DNA repair"/>
    <property type="evidence" value="ECO:0007669"/>
    <property type="project" value="InterPro"/>
</dbReference>
<gene>
    <name evidence="1" type="ORF">B7O98_03250</name>
</gene>